<evidence type="ECO:0000313" key="2">
    <source>
        <dbReference type="EMBL" id="KAK4768239.1"/>
    </source>
</evidence>
<reference evidence="2 3" key="1">
    <citation type="journal article" date="2023" name="Hortic Res">
        <title>Pangenome of water caltrop reveals structural variations and asymmetric subgenome divergence after allopolyploidization.</title>
        <authorList>
            <person name="Zhang X."/>
            <person name="Chen Y."/>
            <person name="Wang L."/>
            <person name="Yuan Y."/>
            <person name="Fang M."/>
            <person name="Shi L."/>
            <person name="Lu R."/>
            <person name="Comes H.P."/>
            <person name="Ma Y."/>
            <person name="Chen Y."/>
            <person name="Huang G."/>
            <person name="Zhou Y."/>
            <person name="Zheng Z."/>
            <person name="Qiu Y."/>
        </authorList>
    </citation>
    <scope>NUCLEOTIDE SEQUENCE [LARGE SCALE GENOMIC DNA]</scope>
    <source>
        <tissue evidence="2">Roots</tissue>
    </source>
</reference>
<organism evidence="2 3">
    <name type="scientific">Trapa incisa</name>
    <dbReference type="NCBI Taxonomy" id="236973"/>
    <lineage>
        <taxon>Eukaryota</taxon>
        <taxon>Viridiplantae</taxon>
        <taxon>Streptophyta</taxon>
        <taxon>Embryophyta</taxon>
        <taxon>Tracheophyta</taxon>
        <taxon>Spermatophyta</taxon>
        <taxon>Magnoliopsida</taxon>
        <taxon>eudicotyledons</taxon>
        <taxon>Gunneridae</taxon>
        <taxon>Pentapetalae</taxon>
        <taxon>rosids</taxon>
        <taxon>malvids</taxon>
        <taxon>Myrtales</taxon>
        <taxon>Lythraceae</taxon>
        <taxon>Trapa</taxon>
    </lineage>
</organism>
<sequence>MGGNSSQRQAKSKAATLPTTFSLFGFLRHKRQQHRSRDDHGGWRGFEEVPSPRKVWPSDYDRGHYVAEPGIDRKASAFIERFHQSRVSESERHAINTN</sequence>
<name>A0AAN7KNK4_9MYRT</name>
<dbReference type="AlphaFoldDB" id="A0AAN7KNK4"/>
<dbReference type="EMBL" id="JAXIOK010000006">
    <property type="protein sequence ID" value="KAK4768239.1"/>
    <property type="molecule type" value="Genomic_DNA"/>
</dbReference>
<gene>
    <name evidence="2" type="ORF">SAY87_003380</name>
</gene>
<feature type="region of interest" description="Disordered" evidence="1">
    <location>
        <begin position="28"/>
        <end position="48"/>
    </location>
</feature>
<dbReference type="Proteomes" id="UP001345219">
    <property type="component" value="Chromosome 3"/>
</dbReference>
<protein>
    <submittedName>
        <fullName evidence="2">Uncharacterized protein</fullName>
    </submittedName>
</protein>
<comment type="caution">
    <text evidence="2">The sequence shown here is derived from an EMBL/GenBank/DDBJ whole genome shotgun (WGS) entry which is preliminary data.</text>
</comment>
<evidence type="ECO:0000313" key="3">
    <source>
        <dbReference type="Proteomes" id="UP001345219"/>
    </source>
</evidence>
<feature type="compositionally biased region" description="Basic and acidic residues" evidence="1">
    <location>
        <begin position="35"/>
        <end position="48"/>
    </location>
</feature>
<dbReference type="PANTHER" id="PTHR33511">
    <property type="entry name" value="OS06G0632400 PROTEIN"/>
    <property type="match status" value="1"/>
</dbReference>
<proteinExistence type="predicted"/>
<keyword evidence="3" id="KW-1185">Reference proteome</keyword>
<evidence type="ECO:0000256" key="1">
    <source>
        <dbReference type="SAM" id="MobiDB-lite"/>
    </source>
</evidence>
<accession>A0AAN7KNK4</accession>